<dbReference type="AlphaFoldDB" id="A0A3N4L047"/>
<organism evidence="2 3">
    <name type="scientific">Morchella conica CCBAS932</name>
    <dbReference type="NCBI Taxonomy" id="1392247"/>
    <lineage>
        <taxon>Eukaryota</taxon>
        <taxon>Fungi</taxon>
        <taxon>Dikarya</taxon>
        <taxon>Ascomycota</taxon>
        <taxon>Pezizomycotina</taxon>
        <taxon>Pezizomycetes</taxon>
        <taxon>Pezizales</taxon>
        <taxon>Morchellaceae</taxon>
        <taxon>Morchella</taxon>
    </lineage>
</organism>
<keyword evidence="3" id="KW-1185">Reference proteome</keyword>
<name>A0A3N4L047_9PEZI</name>
<dbReference type="InParanoid" id="A0A3N4L047"/>
<protein>
    <submittedName>
        <fullName evidence="2">Uncharacterized protein</fullName>
    </submittedName>
</protein>
<evidence type="ECO:0000313" key="2">
    <source>
        <dbReference type="EMBL" id="RPB11345.1"/>
    </source>
</evidence>
<sequence length="298" mass="31080">MSSTSLTSHPNTGIVPTRDSLEINIAITPVRRTRRPVAVSPGSENMPISEINTPQRSALARNNPYNHFLYPSDGTDSASPINAAASIDAAASNTGVTTIITGGTATATTTGTTSAAALGLADSIKQGIKDLIKSPIEAMKRQTKNWKREATATQKTNIAENKRQREVDAAPANSITKGSGGDDVATQATMQAAHGAIADQPAGNQLGESSSPATATTATANVPAASAVDTTTGTVNNTNFRSILDIDLYAKVKAAMAKRRWSANHKRFEKTMAKRGAASNGGKCTSNNQKEPKRPHTA</sequence>
<dbReference type="Proteomes" id="UP000277580">
    <property type="component" value="Unassembled WGS sequence"/>
</dbReference>
<evidence type="ECO:0000313" key="3">
    <source>
        <dbReference type="Proteomes" id="UP000277580"/>
    </source>
</evidence>
<dbReference type="OrthoDB" id="10637927at2759"/>
<feature type="region of interest" description="Disordered" evidence="1">
    <location>
        <begin position="260"/>
        <end position="298"/>
    </location>
</feature>
<dbReference type="EMBL" id="ML119136">
    <property type="protein sequence ID" value="RPB11345.1"/>
    <property type="molecule type" value="Genomic_DNA"/>
</dbReference>
<proteinExistence type="predicted"/>
<gene>
    <name evidence="2" type="ORF">P167DRAFT_575360</name>
</gene>
<accession>A0A3N4L047</accession>
<feature type="region of interest" description="Disordered" evidence="1">
    <location>
        <begin position="158"/>
        <end position="183"/>
    </location>
</feature>
<reference evidence="2 3" key="1">
    <citation type="journal article" date="2018" name="Nat. Ecol. Evol.">
        <title>Pezizomycetes genomes reveal the molecular basis of ectomycorrhizal truffle lifestyle.</title>
        <authorList>
            <person name="Murat C."/>
            <person name="Payen T."/>
            <person name="Noel B."/>
            <person name="Kuo A."/>
            <person name="Morin E."/>
            <person name="Chen J."/>
            <person name="Kohler A."/>
            <person name="Krizsan K."/>
            <person name="Balestrini R."/>
            <person name="Da Silva C."/>
            <person name="Montanini B."/>
            <person name="Hainaut M."/>
            <person name="Levati E."/>
            <person name="Barry K.W."/>
            <person name="Belfiori B."/>
            <person name="Cichocki N."/>
            <person name="Clum A."/>
            <person name="Dockter R.B."/>
            <person name="Fauchery L."/>
            <person name="Guy J."/>
            <person name="Iotti M."/>
            <person name="Le Tacon F."/>
            <person name="Lindquist E.A."/>
            <person name="Lipzen A."/>
            <person name="Malagnac F."/>
            <person name="Mello A."/>
            <person name="Molinier V."/>
            <person name="Miyauchi S."/>
            <person name="Poulain J."/>
            <person name="Riccioni C."/>
            <person name="Rubini A."/>
            <person name="Sitrit Y."/>
            <person name="Splivallo R."/>
            <person name="Traeger S."/>
            <person name="Wang M."/>
            <person name="Zifcakova L."/>
            <person name="Wipf D."/>
            <person name="Zambonelli A."/>
            <person name="Paolocci F."/>
            <person name="Nowrousian M."/>
            <person name="Ottonello S."/>
            <person name="Baldrian P."/>
            <person name="Spatafora J.W."/>
            <person name="Henrissat B."/>
            <person name="Nagy L.G."/>
            <person name="Aury J.M."/>
            <person name="Wincker P."/>
            <person name="Grigoriev I.V."/>
            <person name="Bonfante P."/>
            <person name="Martin F.M."/>
        </authorList>
    </citation>
    <scope>NUCLEOTIDE SEQUENCE [LARGE SCALE GENOMIC DNA]</scope>
    <source>
        <strain evidence="2 3">CCBAS932</strain>
    </source>
</reference>
<evidence type="ECO:0000256" key="1">
    <source>
        <dbReference type="SAM" id="MobiDB-lite"/>
    </source>
</evidence>